<dbReference type="EMBL" id="RSDW01000001">
    <property type="protein sequence ID" value="RSL15155.1"/>
    <property type="molecule type" value="Genomic_DNA"/>
</dbReference>
<name>A0A428ME53_9BACT</name>
<evidence type="ECO:0000313" key="3">
    <source>
        <dbReference type="EMBL" id="RSL15155.1"/>
    </source>
</evidence>
<dbReference type="RefSeq" id="WP_125483930.1">
    <property type="nucleotide sequence ID" value="NZ_RSDW01000001.1"/>
</dbReference>
<dbReference type="Proteomes" id="UP000269669">
    <property type="component" value="Unassembled WGS sequence"/>
</dbReference>
<dbReference type="PROSITE" id="PS51318">
    <property type="entry name" value="TAT"/>
    <property type="match status" value="1"/>
</dbReference>
<evidence type="ECO:0000259" key="2">
    <source>
        <dbReference type="Pfam" id="PF08327"/>
    </source>
</evidence>
<comment type="caution">
    <text evidence="3">The sequence shown here is derived from an EMBL/GenBank/DDBJ whole genome shotgun (WGS) entry which is preliminary data.</text>
</comment>
<reference evidence="3 4" key="1">
    <citation type="submission" date="2018-12" db="EMBL/GenBank/DDBJ databases">
        <title>Sequencing of bacterial isolates from soil warming experiment in Harvard Forest, Massachusetts, USA.</title>
        <authorList>
            <person name="Deangelis K."/>
        </authorList>
    </citation>
    <scope>NUCLEOTIDE SEQUENCE [LARGE SCALE GENOMIC DNA]</scope>
    <source>
        <strain evidence="3 4">EB153</strain>
    </source>
</reference>
<accession>A0A428ME53</accession>
<proteinExistence type="inferred from homology"/>
<feature type="domain" description="Activator of Hsp90 ATPase homologue 1/2-like C-terminal" evidence="2">
    <location>
        <begin position="59"/>
        <end position="187"/>
    </location>
</feature>
<dbReference type="CDD" id="cd08892">
    <property type="entry name" value="SRPBCC_Aha1"/>
    <property type="match status" value="1"/>
</dbReference>
<dbReference type="InterPro" id="IPR006311">
    <property type="entry name" value="TAT_signal"/>
</dbReference>
<dbReference type="OrthoDB" id="337378at2"/>
<dbReference type="InterPro" id="IPR023393">
    <property type="entry name" value="START-like_dom_sf"/>
</dbReference>
<dbReference type="Gene3D" id="3.30.530.20">
    <property type="match status" value="1"/>
</dbReference>
<dbReference type="InterPro" id="IPR013538">
    <property type="entry name" value="ASHA1/2-like_C"/>
</dbReference>
<comment type="similarity">
    <text evidence="1">Belongs to the AHA1 family.</text>
</comment>
<keyword evidence="4" id="KW-1185">Reference proteome</keyword>
<dbReference type="SUPFAM" id="SSF55961">
    <property type="entry name" value="Bet v1-like"/>
    <property type="match status" value="1"/>
</dbReference>
<gene>
    <name evidence="3" type="ORF">EDE15_0632</name>
</gene>
<organism evidence="3 4">
    <name type="scientific">Edaphobacter aggregans</name>
    <dbReference type="NCBI Taxonomy" id="570835"/>
    <lineage>
        <taxon>Bacteria</taxon>
        <taxon>Pseudomonadati</taxon>
        <taxon>Acidobacteriota</taxon>
        <taxon>Terriglobia</taxon>
        <taxon>Terriglobales</taxon>
        <taxon>Acidobacteriaceae</taxon>
        <taxon>Edaphobacter</taxon>
    </lineage>
</organism>
<evidence type="ECO:0000256" key="1">
    <source>
        <dbReference type="ARBA" id="ARBA00006817"/>
    </source>
</evidence>
<dbReference type="Pfam" id="PF08327">
    <property type="entry name" value="AHSA1"/>
    <property type="match status" value="1"/>
</dbReference>
<evidence type="ECO:0000313" key="4">
    <source>
        <dbReference type="Proteomes" id="UP000269669"/>
    </source>
</evidence>
<dbReference type="AlphaFoldDB" id="A0A428ME53"/>
<sequence length="188" mass="20516">MSNRLNPATNNNGSTRRQAIIGAALVASGIALRPAKAWADANDEVSRTAESIHQEPVFKASRAQIYKALTDTNQFDKVIQLSGAMKANPSLGTRPTAITREVGGPFVIFGGYITGLQIELVPDERIVQAWRVGSWPPGVYSIAKFDLVEQSSSTKIVFDHTGFPTGDGEHLAQGWRAHYWEPLEKLLT</sequence>
<protein>
    <submittedName>
        <fullName evidence="3">Activator of Hsp90 ATPase-like protein</fullName>
    </submittedName>
</protein>